<dbReference type="EMBL" id="BRXW01000099">
    <property type="protein sequence ID" value="GMI06407.1"/>
    <property type="molecule type" value="Genomic_DNA"/>
</dbReference>
<protein>
    <recommendedName>
        <fullName evidence="12">VLRF1 domain-containing protein</fullName>
    </recommendedName>
</protein>
<reference evidence="14" key="1">
    <citation type="journal article" date="2023" name="Commun. Biol.">
        <title>Genome analysis of Parmales, the sister group of diatoms, reveals the evolutionary specialization of diatoms from phago-mixotrophs to photoautotrophs.</title>
        <authorList>
            <person name="Ban H."/>
            <person name="Sato S."/>
            <person name="Yoshikawa S."/>
            <person name="Yamada K."/>
            <person name="Nakamura Y."/>
            <person name="Ichinomiya M."/>
            <person name="Sato N."/>
            <person name="Blanc-Mathieu R."/>
            <person name="Endo H."/>
            <person name="Kuwata A."/>
            <person name="Ogata H."/>
        </authorList>
    </citation>
    <scope>NUCLEOTIDE SEQUENCE [LARGE SCALE GENOMIC DNA]</scope>
    <source>
        <strain evidence="14">NIES 3700</strain>
    </source>
</reference>
<feature type="repeat" description="ANK" evidence="10">
    <location>
        <begin position="310"/>
        <end position="342"/>
    </location>
</feature>
<evidence type="ECO:0000256" key="9">
    <source>
        <dbReference type="ARBA" id="ARBA00023054"/>
    </source>
</evidence>
<dbReference type="SUPFAM" id="SSF48403">
    <property type="entry name" value="Ankyrin repeat"/>
    <property type="match status" value="1"/>
</dbReference>
<evidence type="ECO:0000256" key="2">
    <source>
        <dbReference type="ARBA" id="ARBA00009262"/>
    </source>
</evidence>
<dbReference type="GO" id="GO:0036503">
    <property type="term" value="P:ERAD pathway"/>
    <property type="evidence" value="ECO:0007669"/>
    <property type="project" value="TreeGrafter"/>
</dbReference>
<evidence type="ECO:0000256" key="1">
    <source>
        <dbReference type="ARBA" id="ARBA00004496"/>
    </source>
</evidence>
<keyword evidence="6" id="KW-0255">Endonuclease</keyword>
<dbReference type="PANTHER" id="PTHR16036:SF2">
    <property type="entry name" value="TRNA ENDONUCLEASE ANKZF1"/>
    <property type="match status" value="1"/>
</dbReference>
<evidence type="ECO:0000256" key="6">
    <source>
        <dbReference type="ARBA" id="ARBA00022759"/>
    </source>
</evidence>
<comment type="caution">
    <text evidence="13">The sequence shown here is derived from an EMBL/GenBank/DDBJ whole genome shotgun (WGS) entry which is preliminary data.</text>
</comment>
<keyword evidence="3" id="KW-0963">Cytoplasm</keyword>
<keyword evidence="4" id="KW-0540">Nuclease</keyword>
<keyword evidence="14" id="KW-1185">Reference proteome</keyword>
<evidence type="ECO:0000256" key="7">
    <source>
        <dbReference type="ARBA" id="ARBA00022801"/>
    </source>
</evidence>
<feature type="region of interest" description="Disordered" evidence="11">
    <location>
        <begin position="130"/>
        <end position="169"/>
    </location>
</feature>
<evidence type="ECO:0000256" key="4">
    <source>
        <dbReference type="ARBA" id="ARBA00022722"/>
    </source>
</evidence>
<dbReference type="Pfam" id="PF00023">
    <property type="entry name" value="Ank"/>
    <property type="match status" value="1"/>
</dbReference>
<proteinExistence type="inferred from homology"/>
<keyword evidence="8 10" id="KW-0040">ANK repeat</keyword>
<keyword evidence="7" id="KW-0378">Hydrolase</keyword>
<feature type="compositionally biased region" description="Basic residues" evidence="11">
    <location>
        <begin position="390"/>
        <end position="411"/>
    </location>
</feature>
<evidence type="ECO:0000256" key="8">
    <source>
        <dbReference type="ARBA" id="ARBA00023043"/>
    </source>
</evidence>
<evidence type="ECO:0000256" key="5">
    <source>
        <dbReference type="ARBA" id="ARBA00022737"/>
    </source>
</evidence>
<dbReference type="InterPro" id="IPR047139">
    <property type="entry name" value="ANKZ1/VMS1"/>
</dbReference>
<evidence type="ECO:0000256" key="11">
    <source>
        <dbReference type="SAM" id="MobiDB-lite"/>
    </source>
</evidence>
<dbReference type="PROSITE" id="PS50088">
    <property type="entry name" value="ANK_REPEAT"/>
    <property type="match status" value="1"/>
</dbReference>
<feature type="compositionally biased region" description="Basic and acidic residues" evidence="11">
    <location>
        <begin position="412"/>
        <end position="434"/>
    </location>
</feature>
<dbReference type="GO" id="GO:0005737">
    <property type="term" value="C:cytoplasm"/>
    <property type="evidence" value="ECO:0007669"/>
    <property type="project" value="UniProtKB-SubCell"/>
</dbReference>
<dbReference type="InterPro" id="IPR041175">
    <property type="entry name" value="VLRF1/Vms1"/>
</dbReference>
<dbReference type="PROSITE" id="PS50297">
    <property type="entry name" value="ANK_REP_REGION"/>
    <property type="match status" value="1"/>
</dbReference>
<sequence>MSSFAPSTAPPTPPTSLTIFDDTFATLLTEATSYYDEIIADSEKASNPYLEQSSSPLPRKSISQTPYYVLPTSSTKIVQFSPILFPPPTATLQTLPTALSTLKSKRVTIILLRSGSLSYGIYTNTKKTHHKSQKRYTVRKGQGGTQSSADSGKTIKSIGSQLRRDGEKKLREDCKQIPVEGNDVLVIGCSKVLRKGLLEDIGSPPSSSIYNITGVWEDSQKGVDSIWSRITSVVVREKVEDDGGWNVNNSEEEEEEEVNQSESESSSSSEEEKEKPKPIEIPYTALHLLCLEGGTPILPSSYLDFRAGPQLYTPLHAAASVNNVEAVRVLMEGGGSPILEDGRGRKVWDVCLGGGVKDFLRRFRGENGEKWDWAVTRIPEEIDEEVKKERERKKKEKEKEKKRKQKERKKKEKEDSEKIKAALEKEEAEKERVDQFKREKVHLKSAAGERQCDFCGKEVRFAKDLFKREEWKYCSSECTQKHRREIIAKAAEARFG</sequence>
<dbReference type="Gene3D" id="1.25.40.20">
    <property type="entry name" value="Ankyrin repeat-containing domain"/>
    <property type="match status" value="1"/>
</dbReference>
<evidence type="ECO:0000259" key="12">
    <source>
        <dbReference type="Pfam" id="PF18826"/>
    </source>
</evidence>
<dbReference type="GO" id="GO:0016787">
    <property type="term" value="F:hydrolase activity"/>
    <property type="evidence" value="ECO:0007669"/>
    <property type="project" value="UniProtKB-KW"/>
</dbReference>
<accession>A0A9W7CAP1</accession>
<dbReference type="AlphaFoldDB" id="A0A9W7CAP1"/>
<evidence type="ECO:0000313" key="14">
    <source>
        <dbReference type="Proteomes" id="UP001165122"/>
    </source>
</evidence>
<comment type="subcellular location">
    <subcellularLocation>
        <location evidence="1">Cytoplasm</location>
    </subcellularLocation>
</comment>
<feature type="domain" description="VLRF1" evidence="12">
    <location>
        <begin position="108"/>
        <end position="177"/>
    </location>
</feature>
<evidence type="ECO:0000256" key="10">
    <source>
        <dbReference type="PROSITE-ProRule" id="PRU00023"/>
    </source>
</evidence>
<gene>
    <name evidence="13" type="ORF">TrLO_g3737</name>
</gene>
<dbReference type="Pfam" id="PF18826">
    <property type="entry name" value="bVLRF1"/>
    <property type="match status" value="1"/>
</dbReference>
<dbReference type="InterPro" id="IPR036770">
    <property type="entry name" value="Ankyrin_rpt-contain_sf"/>
</dbReference>
<feature type="region of interest" description="Disordered" evidence="11">
    <location>
        <begin position="385"/>
        <end position="434"/>
    </location>
</feature>
<evidence type="ECO:0000256" key="3">
    <source>
        <dbReference type="ARBA" id="ARBA00022490"/>
    </source>
</evidence>
<comment type="similarity">
    <text evidence="2">Belongs to the ANKZF1/VMS1 family.</text>
</comment>
<organism evidence="13 14">
    <name type="scientific">Triparma laevis f. longispina</name>
    <dbReference type="NCBI Taxonomy" id="1714387"/>
    <lineage>
        <taxon>Eukaryota</taxon>
        <taxon>Sar</taxon>
        <taxon>Stramenopiles</taxon>
        <taxon>Ochrophyta</taxon>
        <taxon>Bolidophyceae</taxon>
        <taxon>Parmales</taxon>
        <taxon>Triparmaceae</taxon>
        <taxon>Triparma</taxon>
    </lineage>
</organism>
<feature type="region of interest" description="Disordered" evidence="11">
    <location>
        <begin position="242"/>
        <end position="277"/>
    </location>
</feature>
<evidence type="ECO:0000313" key="13">
    <source>
        <dbReference type="EMBL" id="GMI06407.1"/>
    </source>
</evidence>
<keyword evidence="9" id="KW-0175">Coiled coil</keyword>
<name>A0A9W7CAP1_9STRA</name>
<dbReference type="GO" id="GO:0004519">
    <property type="term" value="F:endonuclease activity"/>
    <property type="evidence" value="ECO:0007669"/>
    <property type="project" value="UniProtKB-KW"/>
</dbReference>
<dbReference type="OrthoDB" id="429841at2759"/>
<feature type="compositionally biased region" description="Acidic residues" evidence="11">
    <location>
        <begin position="250"/>
        <end position="259"/>
    </location>
</feature>
<dbReference type="InterPro" id="IPR002110">
    <property type="entry name" value="Ankyrin_rpt"/>
</dbReference>
<dbReference type="Proteomes" id="UP001165122">
    <property type="component" value="Unassembled WGS sequence"/>
</dbReference>
<dbReference type="PANTHER" id="PTHR16036">
    <property type="entry name" value="ANKYRIN REPEAT AND ZINC FINGER DOMAIN-CONTAINING PROTEIN 1"/>
    <property type="match status" value="1"/>
</dbReference>
<keyword evidence="5" id="KW-0677">Repeat</keyword>